<dbReference type="InParanoid" id="A0A7R8UWL0"/>
<dbReference type="PROSITE" id="PS50082">
    <property type="entry name" value="WD_REPEATS_2"/>
    <property type="match status" value="6"/>
</dbReference>
<gene>
    <name evidence="12" type="ORF">HERILL_LOCUS10578</name>
</gene>
<dbReference type="PROSITE" id="PS00678">
    <property type="entry name" value="WD_REPEATS_1"/>
    <property type="match status" value="3"/>
</dbReference>
<dbReference type="GO" id="GO:0005669">
    <property type="term" value="C:transcription factor TFIID complex"/>
    <property type="evidence" value="ECO:0007669"/>
    <property type="project" value="TreeGrafter"/>
</dbReference>
<feature type="repeat" description="WD" evidence="9">
    <location>
        <begin position="318"/>
        <end position="359"/>
    </location>
</feature>
<comment type="similarity">
    <text evidence="2">Belongs to the WD repeat TAF5 family.</text>
</comment>
<keyword evidence="5" id="KW-0805">Transcription regulation</keyword>
<feature type="compositionally biased region" description="Basic and acidic residues" evidence="10">
    <location>
        <begin position="259"/>
        <end position="286"/>
    </location>
</feature>
<dbReference type="AlphaFoldDB" id="A0A7R8UWL0"/>
<dbReference type="CDD" id="cd08044">
    <property type="entry name" value="TAF5_NTD2"/>
    <property type="match status" value="1"/>
</dbReference>
<dbReference type="InterPro" id="IPR037264">
    <property type="entry name" value="TFIID_NTD2_sf"/>
</dbReference>
<feature type="repeat" description="WD" evidence="9">
    <location>
        <begin position="475"/>
        <end position="516"/>
    </location>
</feature>
<dbReference type="FunCoup" id="A0A7R8UWL0">
    <property type="interactions" value="1197"/>
</dbReference>
<keyword evidence="7" id="KW-0539">Nucleus</keyword>
<dbReference type="InterPro" id="IPR001680">
    <property type="entry name" value="WD40_rpt"/>
</dbReference>
<organism evidence="12 13">
    <name type="scientific">Hermetia illucens</name>
    <name type="common">Black soldier fly</name>
    <dbReference type="NCBI Taxonomy" id="343691"/>
    <lineage>
        <taxon>Eukaryota</taxon>
        <taxon>Metazoa</taxon>
        <taxon>Ecdysozoa</taxon>
        <taxon>Arthropoda</taxon>
        <taxon>Hexapoda</taxon>
        <taxon>Insecta</taxon>
        <taxon>Pterygota</taxon>
        <taxon>Neoptera</taxon>
        <taxon>Endopterygota</taxon>
        <taxon>Diptera</taxon>
        <taxon>Brachycera</taxon>
        <taxon>Stratiomyomorpha</taxon>
        <taxon>Stratiomyidae</taxon>
        <taxon>Hermetiinae</taxon>
        <taxon>Hermetia</taxon>
    </lineage>
</organism>
<evidence type="ECO:0000313" key="12">
    <source>
        <dbReference type="EMBL" id="CAD7087906.1"/>
    </source>
</evidence>
<feature type="repeat" description="WD" evidence="9">
    <location>
        <begin position="559"/>
        <end position="600"/>
    </location>
</feature>
<evidence type="ECO:0000259" key="11">
    <source>
        <dbReference type="Pfam" id="PF04494"/>
    </source>
</evidence>
<evidence type="ECO:0000256" key="5">
    <source>
        <dbReference type="ARBA" id="ARBA00023015"/>
    </source>
</evidence>
<dbReference type="FunFam" id="2.130.10.10:FF:000243">
    <property type="entry name" value="Transcription initiation factor TFIID subunit 5"/>
    <property type="match status" value="1"/>
</dbReference>
<dbReference type="InterPro" id="IPR007582">
    <property type="entry name" value="TFIID_NTD2"/>
</dbReference>
<dbReference type="SMART" id="SM00320">
    <property type="entry name" value="WD40"/>
    <property type="match status" value="6"/>
</dbReference>
<keyword evidence="6" id="KW-0804">Transcription</keyword>
<dbReference type="InterPro" id="IPR015943">
    <property type="entry name" value="WD40/YVTN_repeat-like_dom_sf"/>
</dbReference>
<dbReference type="InterPro" id="IPR019775">
    <property type="entry name" value="WD40_repeat_CS"/>
</dbReference>
<keyword evidence="4" id="KW-0677">Repeat</keyword>
<feature type="repeat" description="WD" evidence="9">
    <location>
        <begin position="517"/>
        <end position="558"/>
    </location>
</feature>
<dbReference type="Pfam" id="PF00400">
    <property type="entry name" value="WD40"/>
    <property type="match status" value="6"/>
</dbReference>
<dbReference type="Pfam" id="PF04494">
    <property type="entry name" value="TFIID_NTD2"/>
    <property type="match status" value="1"/>
</dbReference>
<feature type="region of interest" description="Disordered" evidence="10">
    <location>
        <begin position="234"/>
        <end position="286"/>
    </location>
</feature>
<dbReference type="EMBL" id="LR899012">
    <property type="protein sequence ID" value="CAD7087906.1"/>
    <property type="molecule type" value="Genomic_DNA"/>
</dbReference>
<dbReference type="GO" id="GO:0006367">
    <property type="term" value="P:transcription initiation at RNA polymerase II promoter"/>
    <property type="evidence" value="ECO:0007669"/>
    <property type="project" value="TreeGrafter"/>
</dbReference>
<feature type="compositionally biased region" description="Acidic residues" evidence="10">
    <location>
        <begin position="238"/>
        <end position="247"/>
    </location>
</feature>
<dbReference type="OrthoDB" id="10266330at2759"/>
<evidence type="ECO:0000256" key="4">
    <source>
        <dbReference type="ARBA" id="ARBA00022737"/>
    </source>
</evidence>
<evidence type="ECO:0000256" key="1">
    <source>
        <dbReference type="ARBA" id="ARBA00004123"/>
    </source>
</evidence>
<proteinExistence type="inferred from homology"/>
<sequence>MSLSADKRELLAVLKLIRRYNLKGTEELLRQEANLAEDADDSAGTDVDCVLSAYEGEGDPEIFENAYAELRNFVEESLDIYKHELALVLYPILAHIYIKLMQNGHCDAAKRILEKFGPEQEHYFQEDIQNLLQITNRQQLEGSDLVNALENEKFIIRMSRDTLSLLKRHIQDKKTDTISQIVNKHLYFDLYEGVARSKGQCEASAGAMTGEAKRQDNKVRVYYGLLKEVDFQTLTTPPEEEDDLDPDAPDKPKKKKSKKDPLFSKKSKSDPNAPPHDRIPLPELKDADKLEKMKALREASKRVNLGKDSLPSVCFYTVLNAANAVTCTEISDDSSMMAVGFADATIKVWSLTPSKLREMKPADQLKEIDRDADDVLVRMMDDRTAETCRMLLGHSGPIYRCAFSPDRTLLLSCSEDATIRLWSFNTWTCVVVYKGHQFPIWDVRFSPHGYYFASCSHDKTARLWATDSHQPLRIFAGHLSDVDVVQFHPNSNYIATGSSDRTVRLWDVLTGNYVRLMTGHKACVYSLAFSMCGRYLASGSSDHRVLIWDLSHGQLIASLANHSDSIHCLCFSRDGTILASGSLDCTLKLWDFSKLSEDYASQTANASHNPDVKDGDVYLLRSFPTKSSPFISLHFTRRNLLLAVGMFKS</sequence>
<dbReference type="InterPro" id="IPR020472">
    <property type="entry name" value="WD40_PAC1"/>
</dbReference>
<dbReference type="Gene3D" id="2.130.10.10">
    <property type="entry name" value="YVTN repeat-like/Quinoprotein amine dehydrogenase"/>
    <property type="match status" value="2"/>
</dbReference>
<dbReference type="SUPFAM" id="SSF160897">
    <property type="entry name" value="Taf5 N-terminal domain-like"/>
    <property type="match status" value="1"/>
</dbReference>
<evidence type="ECO:0000313" key="13">
    <source>
        <dbReference type="Proteomes" id="UP000594454"/>
    </source>
</evidence>
<accession>A0A7R8UWL0</accession>
<reference evidence="12 13" key="1">
    <citation type="submission" date="2020-11" db="EMBL/GenBank/DDBJ databases">
        <authorList>
            <person name="Wallbank WR R."/>
            <person name="Pardo Diaz C."/>
            <person name="Kozak K."/>
            <person name="Martin S."/>
            <person name="Jiggins C."/>
            <person name="Moest M."/>
            <person name="Warren A I."/>
            <person name="Generalovic N T."/>
            <person name="Byers J.R.P. K."/>
            <person name="Montejo-Kovacevich G."/>
            <person name="Yen C E."/>
        </authorList>
    </citation>
    <scope>NUCLEOTIDE SEQUENCE [LARGE SCALE GENOMIC DNA]</scope>
</reference>
<feature type="repeat" description="WD" evidence="9">
    <location>
        <begin position="391"/>
        <end position="432"/>
    </location>
</feature>
<dbReference type="PANTHER" id="PTHR19879">
    <property type="entry name" value="TRANSCRIPTION INITIATION FACTOR TFIID"/>
    <property type="match status" value="1"/>
</dbReference>
<dbReference type="OMA" id="HNHPVWD"/>
<name>A0A7R8UWL0_HERIL</name>
<evidence type="ECO:0000256" key="10">
    <source>
        <dbReference type="SAM" id="MobiDB-lite"/>
    </source>
</evidence>
<keyword evidence="3 9" id="KW-0853">WD repeat</keyword>
<comment type="subcellular location">
    <subcellularLocation>
        <location evidence="1">Nucleus</location>
    </subcellularLocation>
</comment>
<dbReference type="CDD" id="cd00200">
    <property type="entry name" value="WD40"/>
    <property type="match status" value="1"/>
</dbReference>
<dbReference type="PRINTS" id="PR00320">
    <property type="entry name" value="GPROTEINBRPT"/>
</dbReference>
<protein>
    <recommendedName>
        <fullName evidence="8">Transcription initiation factor TFIID subunit 5</fullName>
    </recommendedName>
</protein>
<feature type="domain" description="TFIID subunit TAF5 NTD2" evidence="11">
    <location>
        <begin position="58"/>
        <end position="186"/>
    </location>
</feature>
<evidence type="ECO:0000256" key="6">
    <source>
        <dbReference type="ARBA" id="ARBA00023163"/>
    </source>
</evidence>
<feature type="repeat" description="WD" evidence="9">
    <location>
        <begin position="433"/>
        <end position="474"/>
    </location>
</feature>
<evidence type="ECO:0000256" key="8">
    <source>
        <dbReference type="ARBA" id="ARBA00044130"/>
    </source>
</evidence>
<dbReference type="InterPro" id="IPR036322">
    <property type="entry name" value="WD40_repeat_dom_sf"/>
</dbReference>
<dbReference type="GO" id="GO:0016251">
    <property type="term" value="F:RNA polymerase II general transcription initiation factor activity"/>
    <property type="evidence" value="ECO:0007669"/>
    <property type="project" value="TreeGrafter"/>
</dbReference>
<evidence type="ECO:0000256" key="9">
    <source>
        <dbReference type="PROSITE-ProRule" id="PRU00221"/>
    </source>
</evidence>
<dbReference type="Proteomes" id="UP000594454">
    <property type="component" value="Chromosome 4"/>
</dbReference>
<keyword evidence="13" id="KW-1185">Reference proteome</keyword>
<evidence type="ECO:0000256" key="3">
    <source>
        <dbReference type="ARBA" id="ARBA00022574"/>
    </source>
</evidence>
<evidence type="ECO:0000256" key="2">
    <source>
        <dbReference type="ARBA" id="ARBA00009435"/>
    </source>
</evidence>
<dbReference type="Gene3D" id="1.25.40.500">
    <property type="entry name" value="TFIID subunit TAF5, NTD2 domain"/>
    <property type="match status" value="1"/>
</dbReference>
<dbReference type="SUPFAM" id="SSF50978">
    <property type="entry name" value="WD40 repeat-like"/>
    <property type="match status" value="1"/>
</dbReference>
<evidence type="ECO:0000256" key="7">
    <source>
        <dbReference type="ARBA" id="ARBA00023242"/>
    </source>
</evidence>
<dbReference type="PROSITE" id="PS50294">
    <property type="entry name" value="WD_REPEATS_REGION"/>
    <property type="match status" value="5"/>
</dbReference>
<dbReference type="PANTHER" id="PTHR19879:SF1">
    <property type="entry name" value="CANNONBALL-RELATED"/>
    <property type="match status" value="1"/>
</dbReference>